<proteinExistence type="predicted"/>
<gene>
    <name evidence="2" type="ORF">g.50790</name>
</gene>
<reference evidence="2" key="1">
    <citation type="submission" date="2015-11" db="EMBL/GenBank/DDBJ databases">
        <title>De novo transcriptome assembly of four potential Pierce s Disease insect vectors from Arizona vineyards.</title>
        <authorList>
            <person name="Tassone E.E."/>
        </authorList>
    </citation>
    <scope>NUCLEOTIDE SEQUENCE</scope>
</reference>
<protein>
    <submittedName>
        <fullName evidence="2">Uncharacterized protein</fullName>
    </submittedName>
</protein>
<sequence length="108" mass="12264">MDLNITTSESLGEEVLDCNLYLPSKYKKQLQREKEKEAEGGAWLSSKAWKKLMKLKQLQCSEAKGASSKGSDSEDKAKSLSKRSHPDEQTPEADPSLMAKRPRRWDHQ</sequence>
<name>A0A1B6LT80_9HEMI</name>
<dbReference type="EMBL" id="GEBQ01013081">
    <property type="protein sequence ID" value="JAT26896.1"/>
    <property type="molecule type" value="Transcribed_RNA"/>
</dbReference>
<accession>A0A1B6LT80</accession>
<feature type="compositionally biased region" description="Basic and acidic residues" evidence="1">
    <location>
        <begin position="71"/>
        <end position="88"/>
    </location>
</feature>
<evidence type="ECO:0000256" key="1">
    <source>
        <dbReference type="SAM" id="MobiDB-lite"/>
    </source>
</evidence>
<organism evidence="2">
    <name type="scientific">Graphocephala atropunctata</name>
    <dbReference type="NCBI Taxonomy" id="36148"/>
    <lineage>
        <taxon>Eukaryota</taxon>
        <taxon>Metazoa</taxon>
        <taxon>Ecdysozoa</taxon>
        <taxon>Arthropoda</taxon>
        <taxon>Hexapoda</taxon>
        <taxon>Insecta</taxon>
        <taxon>Pterygota</taxon>
        <taxon>Neoptera</taxon>
        <taxon>Paraneoptera</taxon>
        <taxon>Hemiptera</taxon>
        <taxon>Auchenorrhyncha</taxon>
        <taxon>Membracoidea</taxon>
        <taxon>Cicadellidae</taxon>
        <taxon>Cicadellinae</taxon>
        <taxon>Cicadellini</taxon>
        <taxon>Graphocephala</taxon>
    </lineage>
</organism>
<feature type="region of interest" description="Disordered" evidence="1">
    <location>
        <begin position="61"/>
        <end position="108"/>
    </location>
</feature>
<dbReference type="AlphaFoldDB" id="A0A1B6LT80"/>
<evidence type="ECO:0000313" key="2">
    <source>
        <dbReference type="EMBL" id="JAT26896.1"/>
    </source>
</evidence>